<proteinExistence type="predicted"/>
<feature type="region of interest" description="Disordered" evidence="1">
    <location>
        <begin position="1"/>
        <end position="29"/>
    </location>
</feature>
<reference evidence="2" key="1">
    <citation type="submission" date="2014-09" db="EMBL/GenBank/DDBJ databases">
        <authorList>
            <person name="Magalhaes I.L.F."/>
            <person name="Oliveira U."/>
            <person name="Santos F.R."/>
            <person name="Vidigal T.H.D.A."/>
            <person name="Brescovit A.D."/>
            <person name="Santos A.J."/>
        </authorList>
    </citation>
    <scope>NUCLEOTIDE SEQUENCE</scope>
    <source>
        <tissue evidence="2">Shoot tissue taken approximately 20 cm above the soil surface</tissue>
    </source>
</reference>
<reference evidence="2" key="2">
    <citation type="journal article" date="2015" name="Data Brief">
        <title>Shoot transcriptome of the giant reed, Arundo donax.</title>
        <authorList>
            <person name="Barrero R.A."/>
            <person name="Guerrero F.D."/>
            <person name="Moolhuijzen P."/>
            <person name="Goolsby J.A."/>
            <person name="Tidwell J."/>
            <person name="Bellgard S.E."/>
            <person name="Bellgard M.I."/>
        </authorList>
    </citation>
    <scope>NUCLEOTIDE SEQUENCE</scope>
    <source>
        <tissue evidence="2">Shoot tissue taken approximately 20 cm above the soil surface</tissue>
    </source>
</reference>
<organism evidence="2">
    <name type="scientific">Arundo donax</name>
    <name type="common">Giant reed</name>
    <name type="synonym">Donax arundinaceus</name>
    <dbReference type="NCBI Taxonomy" id="35708"/>
    <lineage>
        <taxon>Eukaryota</taxon>
        <taxon>Viridiplantae</taxon>
        <taxon>Streptophyta</taxon>
        <taxon>Embryophyta</taxon>
        <taxon>Tracheophyta</taxon>
        <taxon>Spermatophyta</taxon>
        <taxon>Magnoliopsida</taxon>
        <taxon>Liliopsida</taxon>
        <taxon>Poales</taxon>
        <taxon>Poaceae</taxon>
        <taxon>PACMAD clade</taxon>
        <taxon>Arundinoideae</taxon>
        <taxon>Arundineae</taxon>
        <taxon>Arundo</taxon>
    </lineage>
</organism>
<dbReference type="EMBL" id="GBRH01277575">
    <property type="protein sequence ID" value="JAD20320.1"/>
    <property type="molecule type" value="Transcribed_RNA"/>
</dbReference>
<feature type="compositionally biased region" description="Low complexity" evidence="1">
    <location>
        <begin position="7"/>
        <end position="20"/>
    </location>
</feature>
<evidence type="ECO:0000313" key="2">
    <source>
        <dbReference type="EMBL" id="JAD20320.1"/>
    </source>
</evidence>
<sequence>MKRESRASCAASDTAAASSHARTHRHSTSSNLLLFSVQLQLHKSPRTPLTTDDLTFSDE</sequence>
<dbReference type="AlphaFoldDB" id="A0A0A9PG67"/>
<name>A0A0A9PG67_ARUDO</name>
<evidence type="ECO:0000256" key="1">
    <source>
        <dbReference type="SAM" id="MobiDB-lite"/>
    </source>
</evidence>
<accession>A0A0A9PG67</accession>
<protein>
    <submittedName>
        <fullName evidence="2">Uncharacterized protein</fullName>
    </submittedName>
</protein>